<evidence type="ECO:0008006" key="4">
    <source>
        <dbReference type="Google" id="ProtNLM"/>
    </source>
</evidence>
<organism evidence="2 3">
    <name type="scientific">Chironomus riparius</name>
    <dbReference type="NCBI Taxonomy" id="315576"/>
    <lineage>
        <taxon>Eukaryota</taxon>
        <taxon>Metazoa</taxon>
        <taxon>Ecdysozoa</taxon>
        <taxon>Arthropoda</taxon>
        <taxon>Hexapoda</taxon>
        <taxon>Insecta</taxon>
        <taxon>Pterygota</taxon>
        <taxon>Neoptera</taxon>
        <taxon>Endopterygota</taxon>
        <taxon>Diptera</taxon>
        <taxon>Nematocera</taxon>
        <taxon>Chironomoidea</taxon>
        <taxon>Chironomidae</taxon>
        <taxon>Chironominae</taxon>
        <taxon>Chironomus</taxon>
    </lineage>
</organism>
<evidence type="ECO:0000313" key="3">
    <source>
        <dbReference type="Proteomes" id="UP001153620"/>
    </source>
</evidence>
<keyword evidence="1" id="KW-0732">Signal</keyword>
<accession>A0A9N9S2T9</accession>
<dbReference type="AlphaFoldDB" id="A0A9N9S2T9"/>
<sequence length="173" mass="19191">MKVAIILALFVTLLGVSYAVDTCPDVKFMDNFDQKRFLGKWYGIVTTGIDMPCGSYEIFDIGSPTNFKMTLQPVGVNIELSRKGKTLAEGFNLSTPFELLNNSNMRIFATDYDNYAVVIECKNLNGPIYLAVTIGSRQKTLDNALVEKLKNEVIAKTGIDISGMKAIDHVQCY</sequence>
<dbReference type="PANTHER" id="PTHR10612">
    <property type="entry name" value="APOLIPOPROTEIN D"/>
    <property type="match status" value="1"/>
</dbReference>
<reference evidence="2" key="2">
    <citation type="submission" date="2022-10" db="EMBL/GenBank/DDBJ databases">
        <authorList>
            <consortium name="ENA_rothamsted_submissions"/>
            <consortium name="culmorum"/>
            <person name="King R."/>
        </authorList>
    </citation>
    <scope>NUCLEOTIDE SEQUENCE</scope>
</reference>
<feature type="signal peptide" evidence="1">
    <location>
        <begin position="1"/>
        <end position="19"/>
    </location>
</feature>
<dbReference type="GO" id="GO:0000302">
    <property type="term" value="P:response to reactive oxygen species"/>
    <property type="evidence" value="ECO:0007669"/>
    <property type="project" value="TreeGrafter"/>
</dbReference>
<dbReference type="InterPro" id="IPR012674">
    <property type="entry name" value="Calycin"/>
</dbReference>
<dbReference type="SUPFAM" id="SSF50814">
    <property type="entry name" value="Lipocalins"/>
    <property type="match status" value="1"/>
</dbReference>
<protein>
    <recommendedName>
        <fullName evidence="4">Lipocalin/cytosolic fatty-acid binding domain-containing protein</fullName>
    </recommendedName>
</protein>
<reference evidence="2" key="1">
    <citation type="submission" date="2022-01" db="EMBL/GenBank/DDBJ databases">
        <authorList>
            <person name="King R."/>
        </authorList>
    </citation>
    <scope>NUCLEOTIDE SEQUENCE</scope>
</reference>
<dbReference type="GO" id="GO:0006629">
    <property type="term" value="P:lipid metabolic process"/>
    <property type="evidence" value="ECO:0007669"/>
    <property type="project" value="TreeGrafter"/>
</dbReference>
<keyword evidence="3" id="KW-1185">Reference proteome</keyword>
<dbReference type="Gene3D" id="2.40.128.20">
    <property type="match status" value="1"/>
</dbReference>
<feature type="chain" id="PRO_5040147482" description="Lipocalin/cytosolic fatty-acid binding domain-containing protein" evidence="1">
    <location>
        <begin position="20"/>
        <end position="173"/>
    </location>
</feature>
<name>A0A9N9S2T9_9DIPT</name>
<dbReference type="Proteomes" id="UP001153620">
    <property type="component" value="Chromosome 3"/>
</dbReference>
<dbReference type="OrthoDB" id="565904at2759"/>
<dbReference type="PRINTS" id="PR00179">
    <property type="entry name" value="LIPOCALIN"/>
</dbReference>
<dbReference type="EMBL" id="OU895879">
    <property type="protein sequence ID" value="CAG9809091.1"/>
    <property type="molecule type" value="Genomic_DNA"/>
</dbReference>
<dbReference type="PROSITE" id="PS00213">
    <property type="entry name" value="LIPOCALIN"/>
    <property type="match status" value="1"/>
</dbReference>
<dbReference type="PANTHER" id="PTHR10612:SF49">
    <property type="entry name" value="APOLIPOPROTEIN D-LIKE PROTEIN"/>
    <property type="match status" value="1"/>
</dbReference>
<proteinExistence type="predicted"/>
<dbReference type="InterPro" id="IPR022272">
    <property type="entry name" value="Lipocalin_CS"/>
</dbReference>
<evidence type="ECO:0000313" key="2">
    <source>
        <dbReference type="EMBL" id="CAG9809091.1"/>
    </source>
</evidence>
<gene>
    <name evidence="2" type="ORF">CHIRRI_LOCUS11921</name>
</gene>
<evidence type="ECO:0000256" key="1">
    <source>
        <dbReference type="SAM" id="SignalP"/>
    </source>
</evidence>
<dbReference type="GO" id="GO:0005737">
    <property type="term" value="C:cytoplasm"/>
    <property type="evidence" value="ECO:0007669"/>
    <property type="project" value="TreeGrafter"/>
</dbReference>